<dbReference type="Proteomes" id="UP000023755">
    <property type="component" value="Chromosome"/>
</dbReference>
<dbReference type="EMBL" id="CP007481">
    <property type="protein sequence ID" value="AHX11445.1"/>
    <property type="molecule type" value="Genomic_DNA"/>
</dbReference>
<evidence type="ECO:0000259" key="1">
    <source>
        <dbReference type="Pfam" id="PF00478"/>
    </source>
</evidence>
<proteinExistence type="predicted"/>
<organism evidence="2 3">
    <name type="scientific">Neorickettsia helminthoeca str. Oregon</name>
    <dbReference type="NCBI Taxonomy" id="1286528"/>
    <lineage>
        <taxon>Bacteria</taxon>
        <taxon>Pseudomonadati</taxon>
        <taxon>Pseudomonadota</taxon>
        <taxon>Alphaproteobacteria</taxon>
        <taxon>Rickettsiales</taxon>
        <taxon>Anaplasmataceae</taxon>
        <taxon>Neorickettsia</taxon>
    </lineage>
</organism>
<evidence type="ECO:0000313" key="2">
    <source>
        <dbReference type="EMBL" id="AHX11445.1"/>
    </source>
</evidence>
<dbReference type="KEGG" id="nhm:NHE_0503"/>
<dbReference type="GO" id="GO:0003824">
    <property type="term" value="F:catalytic activity"/>
    <property type="evidence" value="ECO:0007669"/>
    <property type="project" value="InterPro"/>
</dbReference>
<evidence type="ECO:0000313" key="3">
    <source>
        <dbReference type="Proteomes" id="UP000023755"/>
    </source>
</evidence>
<dbReference type="Pfam" id="PF00478">
    <property type="entry name" value="IMPDH"/>
    <property type="match status" value="1"/>
</dbReference>
<name>X5HLY5_9RICK</name>
<sequence>MYQLIGGVKSSMGYTGNKSIEEMKNNCNFINITAASNNEGHPHDIVITHESPNYSKT</sequence>
<protein>
    <submittedName>
        <fullName evidence="2">IMP dehydrogenase / GMP reductase domain protein</fullName>
    </submittedName>
</protein>
<feature type="domain" description="IMP dehydrogenase/GMP reductase" evidence="1">
    <location>
        <begin position="1"/>
        <end position="43"/>
    </location>
</feature>
<dbReference type="HOGENOM" id="CLU_211574_0_0_5"/>
<dbReference type="SUPFAM" id="SSF51412">
    <property type="entry name" value="Inosine monophosphate dehydrogenase (IMPDH)"/>
    <property type="match status" value="1"/>
</dbReference>
<gene>
    <name evidence="2" type="ORF">NHE_0503</name>
</gene>
<dbReference type="STRING" id="1286528.NHE_0503"/>
<reference evidence="2 3" key="1">
    <citation type="submission" date="2014-03" db="EMBL/GenBank/DDBJ databases">
        <title>Sequencing and Comparison of Genomes and Transcriptome Profiles of Human Ehrlichiosis Agents.</title>
        <authorList>
            <person name="Lin M."/>
            <person name="Daugherty S.C."/>
            <person name="Nagaraj S."/>
            <person name="Cheng Z."/>
            <person name="Xiong Q."/>
            <person name="Lin F.-Y."/>
            <person name="Sengamalay N."/>
            <person name="Ott S."/>
            <person name="Godinez A."/>
            <person name="Tallon L.J."/>
            <person name="Sadzewicz L."/>
            <person name="Fraser C.M."/>
            <person name="Dunning Hotopp J.C."/>
            <person name="Rikihisa Y."/>
        </authorList>
    </citation>
    <scope>NUCLEOTIDE SEQUENCE [LARGE SCALE GENOMIC DNA]</scope>
    <source>
        <strain evidence="2 3">Oregon</strain>
    </source>
</reference>
<dbReference type="AlphaFoldDB" id="X5HLY5"/>
<keyword evidence="3" id="KW-1185">Reference proteome</keyword>
<accession>X5HLY5</accession>
<dbReference type="Gene3D" id="3.20.20.70">
    <property type="entry name" value="Aldolase class I"/>
    <property type="match status" value="1"/>
</dbReference>
<dbReference type="InterPro" id="IPR013785">
    <property type="entry name" value="Aldolase_TIM"/>
</dbReference>
<dbReference type="InterPro" id="IPR001093">
    <property type="entry name" value="IMP_DH_GMPRt"/>
</dbReference>